<sequence>MGEVMPVDNCSGTLCSGSCAAGCAAGCLVGGGSTIAFGTLGGTAGGALTANANGA</sequence>
<dbReference type="AlphaFoldDB" id="A0A174P817"/>
<gene>
    <name evidence="1" type="ORF">ERS852526_01431</name>
</gene>
<evidence type="ECO:0000313" key="2">
    <source>
        <dbReference type="Proteomes" id="UP000095485"/>
    </source>
</evidence>
<dbReference type="EMBL" id="CZAY01000009">
    <property type="protein sequence ID" value="CUP56046.1"/>
    <property type="molecule type" value="Genomic_DNA"/>
</dbReference>
<proteinExistence type="predicted"/>
<dbReference type="Proteomes" id="UP000095485">
    <property type="component" value="Unassembled WGS sequence"/>
</dbReference>
<evidence type="ECO:0000313" key="1">
    <source>
        <dbReference type="EMBL" id="CUP56046.1"/>
    </source>
</evidence>
<accession>A0A174P817</accession>
<reference evidence="1 2" key="1">
    <citation type="submission" date="2015-09" db="EMBL/GenBank/DDBJ databases">
        <authorList>
            <consortium name="Pathogen Informatics"/>
        </authorList>
    </citation>
    <scope>NUCLEOTIDE SEQUENCE [LARGE SCALE GENOMIC DNA]</scope>
    <source>
        <strain evidence="1 2">2789STDY5834914</strain>
    </source>
</reference>
<dbReference type="GeneID" id="96228727"/>
<name>A0A174P817_9FIRM</name>
<organism evidence="1 2">
    <name type="scientific">Dorea longicatena</name>
    <dbReference type="NCBI Taxonomy" id="88431"/>
    <lineage>
        <taxon>Bacteria</taxon>
        <taxon>Bacillati</taxon>
        <taxon>Bacillota</taxon>
        <taxon>Clostridia</taxon>
        <taxon>Lachnospirales</taxon>
        <taxon>Lachnospiraceae</taxon>
        <taxon>Dorea</taxon>
    </lineage>
</organism>
<protein>
    <submittedName>
        <fullName evidence="1">Uncharacterized protein</fullName>
    </submittedName>
</protein>
<dbReference type="RefSeq" id="WP_155512666.1">
    <property type="nucleotide sequence ID" value="NZ_CZAY01000009.1"/>
</dbReference>